<keyword evidence="3" id="KW-1185">Reference proteome</keyword>
<dbReference type="InParanoid" id="A0A067QM40"/>
<dbReference type="eggNOG" id="KOG0029">
    <property type="taxonomic scope" value="Eukaryota"/>
</dbReference>
<dbReference type="STRING" id="136037.A0A067QM40"/>
<gene>
    <name evidence="2" type="ORF">L798_15555</name>
</gene>
<dbReference type="Gene3D" id="3.50.50.60">
    <property type="entry name" value="FAD/NAD(P)-binding domain"/>
    <property type="match status" value="1"/>
</dbReference>
<protein>
    <submittedName>
        <fullName evidence="2">Amine oxidase [flavin-containing] B</fullName>
    </submittedName>
</protein>
<sequence>MNGAIEAGERAAREVLHSQGKISKSDIWVKEPEFSGVPLRPLQPSCLEICQLNFETMLTVTALIIGLLVALFECIQSTIYSR</sequence>
<evidence type="ECO:0000313" key="2">
    <source>
        <dbReference type="EMBL" id="KDR10460.1"/>
    </source>
</evidence>
<proteinExistence type="predicted"/>
<dbReference type="Proteomes" id="UP000027135">
    <property type="component" value="Unassembled WGS sequence"/>
</dbReference>
<dbReference type="InterPro" id="IPR036188">
    <property type="entry name" value="FAD/NAD-bd_sf"/>
</dbReference>
<organism evidence="2 3">
    <name type="scientific">Zootermopsis nevadensis</name>
    <name type="common">Dampwood termite</name>
    <dbReference type="NCBI Taxonomy" id="136037"/>
    <lineage>
        <taxon>Eukaryota</taxon>
        <taxon>Metazoa</taxon>
        <taxon>Ecdysozoa</taxon>
        <taxon>Arthropoda</taxon>
        <taxon>Hexapoda</taxon>
        <taxon>Insecta</taxon>
        <taxon>Pterygota</taxon>
        <taxon>Neoptera</taxon>
        <taxon>Polyneoptera</taxon>
        <taxon>Dictyoptera</taxon>
        <taxon>Blattodea</taxon>
        <taxon>Blattoidea</taxon>
        <taxon>Termitoidae</taxon>
        <taxon>Termopsidae</taxon>
        <taxon>Zootermopsis</taxon>
    </lineage>
</organism>
<reference evidence="2 3" key="1">
    <citation type="journal article" date="2014" name="Nat. Commun.">
        <title>Molecular traces of alternative social organization in a termite genome.</title>
        <authorList>
            <person name="Terrapon N."/>
            <person name="Li C."/>
            <person name="Robertson H.M."/>
            <person name="Ji L."/>
            <person name="Meng X."/>
            <person name="Booth W."/>
            <person name="Chen Z."/>
            <person name="Childers C.P."/>
            <person name="Glastad K.M."/>
            <person name="Gokhale K."/>
            <person name="Gowin J."/>
            <person name="Gronenberg W."/>
            <person name="Hermansen R.A."/>
            <person name="Hu H."/>
            <person name="Hunt B.G."/>
            <person name="Huylmans A.K."/>
            <person name="Khalil S.M."/>
            <person name="Mitchell R.D."/>
            <person name="Munoz-Torres M.C."/>
            <person name="Mustard J.A."/>
            <person name="Pan H."/>
            <person name="Reese J.T."/>
            <person name="Scharf M.E."/>
            <person name="Sun F."/>
            <person name="Vogel H."/>
            <person name="Xiao J."/>
            <person name="Yang W."/>
            <person name="Yang Z."/>
            <person name="Yang Z."/>
            <person name="Zhou J."/>
            <person name="Zhu J."/>
            <person name="Brent C.S."/>
            <person name="Elsik C.G."/>
            <person name="Goodisman M.A."/>
            <person name="Liberles D.A."/>
            <person name="Roe R.M."/>
            <person name="Vargo E.L."/>
            <person name="Vilcinskas A."/>
            <person name="Wang J."/>
            <person name="Bornberg-Bauer E."/>
            <person name="Korb J."/>
            <person name="Zhang G."/>
            <person name="Liebig J."/>
        </authorList>
    </citation>
    <scope>NUCLEOTIDE SEQUENCE [LARGE SCALE GENOMIC DNA]</scope>
    <source>
        <tissue evidence="2">Whole organism</tissue>
    </source>
</reference>
<keyword evidence="1" id="KW-0812">Transmembrane</keyword>
<keyword evidence="1" id="KW-1133">Transmembrane helix</keyword>
<name>A0A067QM40_ZOONE</name>
<dbReference type="AlphaFoldDB" id="A0A067QM40"/>
<evidence type="ECO:0000313" key="3">
    <source>
        <dbReference type="Proteomes" id="UP000027135"/>
    </source>
</evidence>
<accession>A0A067QM40</accession>
<evidence type="ECO:0000256" key="1">
    <source>
        <dbReference type="SAM" id="Phobius"/>
    </source>
</evidence>
<keyword evidence="1" id="KW-0472">Membrane</keyword>
<feature type="transmembrane region" description="Helical" evidence="1">
    <location>
        <begin position="57"/>
        <end position="75"/>
    </location>
</feature>
<dbReference type="EMBL" id="KK853158">
    <property type="protein sequence ID" value="KDR10460.1"/>
    <property type="molecule type" value="Genomic_DNA"/>
</dbReference>